<reference evidence="2" key="1">
    <citation type="submission" date="2016-11" db="EMBL/GenBank/DDBJ databases">
        <authorList>
            <person name="Varghese N."/>
            <person name="Submissions S."/>
        </authorList>
    </citation>
    <scope>NUCLEOTIDE SEQUENCE [LARGE SCALE GENOMIC DNA]</scope>
    <source>
        <strain evidence="2">DSM 15292</strain>
    </source>
</reference>
<gene>
    <name evidence="1" type="ORF">SAMN05444394_2806</name>
</gene>
<keyword evidence="2" id="KW-1185">Reference proteome</keyword>
<accession>A0A1N6FX58</accession>
<sequence>MVIGSSIPIKDVVNTAQATLSSKEFAYFCFINASHLCVKLFTYL</sequence>
<dbReference type="Proteomes" id="UP000185221">
    <property type="component" value="Unassembled WGS sequence"/>
</dbReference>
<dbReference type="EMBL" id="FSRC01000002">
    <property type="protein sequence ID" value="SIN99946.1"/>
    <property type="molecule type" value="Genomic_DNA"/>
</dbReference>
<proteinExistence type="predicted"/>
<protein>
    <submittedName>
        <fullName evidence="1">Uncharacterized protein</fullName>
    </submittedName>
</protein>
<evidence type="ECO:0000313" key="1">
    <source>
        <dbReference type="EMBL" id="SIN99946.1"/>
    </source>
</evidence>
<name>A0A1N6FX58_9BACT</name>
<dbReference type="STRING" id="226505.SAMN05444394_2806"/>
<evidence type="ECO:0000313" key="2">
    <source>
        <dbReference type="Proteomes" id="UP000185221"/>
    </source>
</evidence>
<organism evidence="1 2">
    <name type="scientific">Algoriphagus halophilus</name>
    <dbReference type="NCBI Taxonomy" id="226505"/>
    <lineage>
        <taxon>Bacteria</taxon>
        <taxon>Pseudomonadati</taxon>
        <taxon>Bacteroidota</taxon>
        <taxon>Cytophagia</taxon>
        <taxon>Cytophagales</taxon>
        <taxon>Cyclobacteriaceae</taxon>
        <taxon>Algoriphagus</taxon>
    </lineage>
</organism>
<dbReference type="AlphaFoldDB" id="A0A1N6FX58"/>